<comment type="caution">
    <text evidence="2">The sequence shown here is derived from an EMBL/GenBank/DDBJ whole genome shotgun (WGS) entry which is preliminary data.</text>
</comment>
<dbReference type="Proteomes" id="UP001595075">
    <property type="component" value="Unassembled WGS sequence"/>
</dbReference>
<feature type="compositionally biased region" description="Low complexity" evidence="1">
    <location>
        <begin position="29"/>
        <end position="68"/>
    </location>
</feature>
<protein>
    <submittedName>
        <fullName evidence="2">Uncharacterized protein</fullName>
    </submittedName>
</protein>
<feature type="compositionally biased region" description="Acidic residues" evidence="1">
    <location>
        <begin position="88"/>
        <end position="97"/>
    </location>
</feature>
<evidence type="ECO:0000313" key="2">
    <source>
        <dbReference type="EMBL" id="KAL2072911.1"/>
    </source>
</evidence>
<name>A0ABR4CSH6_9HELO</name>
<dbReference type="EMBL" id="JAZHXI010000004">
    <property type="protein sequence ID" value="KAL2072911.1"/>
    <property type="molecule type" value="Genomic_DNA"/>
</dbReference>
<evidence type="ECO:0000313" key="3">
    <source>
        <dbReference type="Proteomes" id="UP001595075"/>
    </source>
</evidence>
<accession>A0ABR4CSH6</accession>
<sequence length="173" mass="19519">MATILKLREIIGDDFYRDDQDPEEEDILSPDSPGSRNPSSRPSSSHRPSSPHRALSPRRPSSPVQPSSPTEPANHTLHASSPIRIPSMDEDWPEDTMEYPPEATIAFDFNRRDFSLPKGLSIDDRLGTDHTWNLPPTTIIKKAKTKRWMEGRPDNRGPQCLPGYEFVASDYPV</sequence>
<feature type="region of interest" description="Disordered" evidence="1">
    <location>
        <begin position="12"/>
        <end position="97"/>
    </location>
</feature>
<feature type="compositionally biased region" description="Polar residues" evidence="1">
    <location>
        <begin position="70"/>
        <end position="79"/>
    </location>
</feature>
<evidence type="ECO:0000256" key="1">
    <source>
        <dbReference type="SAM" id="MobiDB-lite"/>
    </source>
</evidence>
<proteinExistence type="predicted"/>
<keyword evidence="3" id="KW-1185">Reference proteome</keyword>
<gene>
    <name evidence="2" type="ORF">VTL71DRAFT_12254</name>
</gene>
<reference evidence="2 3" key="1">
    <citation type="journal article" date="2024" name="Commun. Biol.">
        <title>Comparative genomic analysis of thermophilic fungi reveals convergent evolutionary adaptations and gene losses.</title>
        <authorList>
            <person name="Steindorff A.S."/>
            <person name="Aguilar-Pontes M.V."/>
            <person name="Robinson A.J."/>
            <person name="Andreopoulos B."/>
            <person name="LaButti K."/>
            <person name="Kuo A."/>
            <person name="Mondo S."/>
            <person name="Riley R."/>
            <person name="Otillar R."/>
            <person name="Haridas S."/>
            <person name="Lipzen A."/>
            <person name="Grimwood J."/>
            <person name="Schmutz J."/>
            <person name="Clum A."/>
            <person name="Reid I.D."/>
            <person name="Moisan M.C."/>
            <person name="Butler G."/>
            <person name="Nguyen T.T.M."/>
            <person name="Dewar K."/>
            <person name="Conant G."/>
            <person name="Drula E."/>
            <person name="Henrissat B."/>
            <person name="Hansel C."/>
            <person name="Singer S."/>
            <person name="Hutchinson M.I."/>
            <person name="de Vries R.P."/>
            <person name="Natvig D.O."/>
            <person name="Powell A.J."/>
            <person name="Tsang A."/>
            <person name="Grigoriev I.V."/>
        </authorList>
    </citation>
    <scope>NUCLEOTIDE SEQUENCE [LARGE SCALE GENOMIC DNA]</scope>
    <source>
        <strain evidence="2 3">CBS 494.80</strain>
    </source>
</reference>
<organism evidence="2 3">
    <name type="scientific">Oculimacula yallundae</name>
    <dbReference type="NCBI Taxonomy" id="86028"/>
    <lineage>
        <taxon>Eukaryota</taxon>
        <taxon>Fungi</taxon>
        <taxon>Dikarya</taxon>
        <taxon>Ascomycota</taxon>
        <taxon>Pezizomycotina</taxon>
        <taxon>Leotiomycetes</taxon>
        <taxon>Helotiales</taxon>
        <taxon>Ploettnerulaceae</taxon>
        <taxon>Oculimacula</taxon>
    </lineage>
</organism>